<name>A0A545SRV7_9GAMM</name>
<sequence>MNKRMSAIITFLVTLSVSIYAASVNKQDENFLFMDCHWKIPKGFSVNKKDSKYYSRLKDGLKHQSITFKDGQFDQSELEAEFVVDVSKLTYGRLSIYSYRYKDTKASDLGFESIDFRVTIFASLGKHIRLVNIDDESIVQDIASQCIPKSSWMKK</sequence>
<evidence type="ECO:0000313" key="2">
    <source>
        <dbReference type="EMBL" id="TQV67713.1"/>
    </source>
</evidence>
<dbReference type="Proteomes" id="UP000319732">
    <property type="component" value="Unassembled WGS sequence"/>
</dbReference>
<reference evidence="2 3" key="1">
    <citation type="submission" date="2019-06" db="EMBL/GenBank/DDBJ databases">
        <title>Whole genome sequence for Cellvibrionaceae sp. R142.</title>
        <authorList>
            <person name="Wang G."/>
        </authorList>
    </citation>
    <scope>NUCLEOTIDE SEQUENCE [LARGE SCALE GENOMIC DNA]</scope>
    <source>
        <strain evidence="2 3">R142</strain>
    </source>
</reference>
<organism evidence="2 3">
    <name type="scientific">Exilibacterium tricleocarpae</name>
    <dbReference type="NCBI Taxonomy" id="2591008"/>
    <lineage>
        <taxon>Bacteria</taxon>
        <taxon>Pseudomonadati</taxon>
        <taxon>Pseudomonadota</taxon>
        <taxon>Gammaproteobacteria</taxon>
        <taxon>Cellvibrionales</taxon>
        <taxon>Cellvibrionaceae</taxon>
        <taxon>Exilibacterium</taxon>
    </lineage>
</organism>
<evidence type="ECO:0000256" key="1">
    <source>
        <dbReference type="SAM" id="SignalP"/>
    </source>
</evidence>
<comment type="caution">
    <text evidence="2">The sequence shown here is derived from an EMBL/GenBank/DDBJ whole genome shotgun (WGS) entry which is preliminary data.</text>
</comment>
<feature type="signal peptide" evidence="1">
    <location>
        <begin position="1"/>
        <end position="21"/>
    </location>
</feature>
<feature type="chain" id="PRO_5021899033" evidence="1">
    <location>
        <begin position="22"/>
        <end position="155"/>
    </location>
</feature>
<proteinExistence type="predicted"/>
<evidence type="ECO:0000313" key="3">
    <source>
        <dbReference type="Proteomes" id="UP000319732"/>
    </source>
</evidence>
<keyword evidence="3" id="KW-1185">Reference proteome</keyword>
<dbReference type="RefSeq" id="WP_142929769.1">
    <property type="nucleotide sequence ID" value="NZ_ML660110.1"/>
</dbReference>
<keyword evidence="1" id="KW-0732">Signal</keyword>
<accession>A0A545SRV7</accession>
<dbReference type="EMBL" id="VHSG01000034">
    <property type="protein sequence ID" value="TQV67713.1"/>
    <property type="molecule type" value="Genomic_DNA"/>
</dbReference>
<gene>
    <name evidence="2" type="ORF">FKG94_25440</name>
</gene>
<dbReference type="AlphaFoldDB" id="A0A545SRV7"/>
<protein>
    <submittedName>
        <fullName evidence="2">Uncharacterized protein</fullName>
    </submittedName>
</protein>